<organism evidence="1">
    <name type="scientific">uncultured virus</name>
    <dbReference type="NCBI Taxonomy" id="340016"/>
    <lineage>
        <taxon>Viruses</taxon>
        <taxon>environmental samples</taxon>
    </lineage>
</organism>
<name>A0A218MMP2_9VIRU</name>
<reference evidence="1" key="1">
    <citation type="submission" date="2016-10" db="EMBL/GenBank/DDBJ databases">
        <authorList>
            <person name="Varghese N."/>
        </authorList>
    </citation>
    <scope>NUCLEOTIDE SEQUENCE</scope>
</reference>
<accession>A0A218MMP2</accession>
<evidence type="ECO:0000313" key="1">
    <source>
        <dbReference type="EMBL" id="ASF00553.1"/>
    </source>
</evidence>
<proteinExistence type="predicted"/>
<protein>
    <submittedName>
        <fullName evidence="1">Uncharacterized protein</fullName>
    </submittedName>
</protein>
<dbReference type="EMBL" id="KY052842">
    <property type="protein sequence ID" value="ASF00553.1"/>
    <property type="molecule type" value="Genomic_DNA"/>
</dbReference>
<reference evidence="1" key="2">
    <citation type="journal article" date="2017" name="Nat. Commun.">
        <title>Single-virus genomics reveals hidden cosmopolitan and abundant viruses.</title>
        <authorList>
            <person name="Martinez-Hernandez F."/>
            <person name="Fornas O."/>
            <person name="Lluesma Gomez M."/>
            <person name="Bolduc B."/>
            <person name="de la Cruz Pena M.J."/>
            <person name="Martinez J.M."/>
            <person name="Anton J."/>
            <person name="Gasol J.M."/>
            <person name="Rosselli R."/>
            <person name="Rodriguez-Valera F."/>
            <person name="Sullivan M.B."/>
            <person name="Acinas S.G."/>
            <person name="Martinez-Garcia M."/>
        </authorList>
    </citation>
    <scope>NUCLEOTIDE SEQUENCE</scope>
</reference>
<sequence>MSLSPLASSDIVNYGPQTLVTSTWTNNTNDLNVQVSYTSSAQASFSSPTSSGMFFIDVYNAATSSAGSEVQFSIAYGNHLGSGSPDFTNDTGSLGVGASRVIYGQYRNLVFENETSKFQFGDYTPEGIYVINVNRSRYKQKLSAGSLNLHISGSPVEGTGSIDANDIIHLTDDSVSRGATTDNPNYVGNDLGGYYHIVSGSNGSYNGTSANQLTINSTASCFGFFYPNAGLLILNGDAFSASVGTKHTGVGIGEENVFNSGDQTTFDKPHQSMFDAIVEGGTFIIDTEEQVNSTYYFVRARNSEFNYSNNESFTDADHRILHSTMQYNPKVFITTVGLYNNAAELVAVAKLSQPVAKDFTKEALIRVKLDY</sequence>